<name>X8BGD4_MYCXE</name>
<organism evidence="1">
    <name type="scientific">Mycobacterium xenopi 4042</name>
    <dbReference type="NCBI Taxonomy" id="1299334"/>
    <lineage>
        <taxon>Bacteria</taxon>
        <taxon>Bacillati</taxon>
        <taxon>Actinomycetota</taxon>
        <taxon>Actinomycetes</taxon>
        <taxon>Mycobacteriales</taxon>
        <taxon>Mycobacteriaceae</taxon>
        <taxon>Mycobacterium</taxon>
    </lineage>
</organism>
<sequence length="92" mass="9683">MVHFNGAAAMSDDLANLMAAAIGDARPAISARAEVPTGDSPAEQAFTGFVMMVNLAIESAELDLELNWSCRQKIYAAEISRLAAEGGMANPR</sequence>
<gene>
    <name evidence="1" type="ORF">I553_5990</name>
</gene>
<protein>
    <submittedName>
        <fullName evidence="1">Uncharacterized protein</fullName>
    </submittedName>
</protein>
<dbReference type="AlphaFoldDB" id="X8BGD4"/>
<dbReference type="EMBL" id="JAOB01000042">
    <property type="protein sequence ID" value="EUA42130.1"/>
    <property type="molecule type" value="Genomic_DNA"/>
</dbReference>
<accession>X8BGD4</accession>
<evidence type="ECO:0000313" key="1">
    <source>
        <dbReference type="EMBL" id="EUA42130.1"/>
    </source>
</evidence>
<reference evidence="1" key="1">
    <citation type="submission" date="2014-01" db="EMBL/GenBank/DDBJ databases">
        <authorList>
            <person name="Brown-Elliot B."/>
            <person name="Wallace R."/>
            <person name="Lenaerts A."/>
            <person name="Ordway D."/>
            <person name="DeGroote M.A."/>
            <person name="Parker T."/>
            <person name="Sizemore C."/>
            <person name="Tallon L.J."/>
            <person name="Sadzewicz L.K."/>
            <person name="Sengamalay N."/>
            <person name="Fraser C.M."/>
            <person name="Hine E."/>
            <person name="Shefchek K.A."/>
            <person name="Das S.P."/>
            <person name="Tettelin H."/>
        </authorList>
    </citation>
    <scope>NUCLEOTIDE SEQUENCE [LARGE SCALE GENOMIC DNA]</scope>
    <source>
        <strain evidence="1">4042</strain>
    </source>
</reference>
<comment type="caution">
    <text evidence="1">The sequence shown here is derived from an EMBL/GenBank/DDBJ whole genome shotgun (WGS) entry which is preliminary data.</text>
</comment>
<proteinExistence type="predicted"/>
<dbReference type="PATRIC" id="fig|1299334.3.peg.4154"/>